<evidence type="ECO:0000256" key="8">
    <source>
        <dbReference type="ARBA" id="ARBA00023316"/>
    </source>
</evidence>
<dbReference type="GeneID" id="92208602"/>
<feature type="compositionally biased region" description="Polar residues" evidence="9">
    <location>
        <begin position="18"/>
        <end position="30"/>
    </location>
</feature>
<dbReference type="InterPro" id="IPR013320">
    <property type="entry name" value="ConA-like_dom_sf"/>
</dbReference>
<keyword evidence="5 10" id="KW-1133">Transmembrane helix</keyword>
<evidence type="ECO:0000256" key="2">
    <source>
        <dbReference type="ARBA" id="ARBA00010962"/>
    </source>
</evidence>
<evidence type="ECO:0000256" key="1">
    <source>
        <dbReference type="ARBA" id="ARBA00004606"/>
    </source>
</evidence>
<proteinExistence type="inferred from homology"/>
<evidence type="ECO:0000256" key="6">
    <source>
        <dbReference type="ARBA" id="ARBA00023136"/>
    </source>
</evidence>
<keyword evidence="6 10" id="KW-0472">Membrane</keyword>
<keyword evidence="13" id="KW-1185">Reference proteome</keyword>
<evidence type="ECO:0000256" key="10">
    <source>
        <dbReference type="SAM" id="Phobius"/>
    </source>
</evidence>
<evidence type="ECO:0000313" key="13">
    <source>
        <dbReference type="Proteomes" id="UP001497383"/>
    </source>
</evidence>
<organism evidence="12 13">
    <name type="scientific">Lodderomyces beijingensis</name>
    <dbReference type="NCBI Taxonomy" id="1775926"/>
    <lineage>
        <taxon>Eukaryota</taxon>
        <taxon>Fungi</taxon>
        <taxon>Dikarya</taxon>
        <taxon>Ascomycota</taxon>
        <taxon>Saccharomycotina</taxon>
        <taxon>Pichiomycetes</taxon>
        <taxon>Debaryomycetaceae</taxon>
        <taxon>Candida/Lodderomyces clade</taxon>
        <taxon>Lodderomyces</taxon>
    </lineage>
</organism>
<feature type="region of interest" description="Disordered" evidence="9">
    <location>
        <begin position="1"/>
        <end position="130"/>
    </location>
</feature>
<sequence length="781" mass="87566">MRTLTPGGAKRGTPRINLINSQGEAFYSQNASPSSAASYSSSSSSSSSPIERAEGGDSSSSNNNNNNNDPFGDNHRQDERDEQHEEDACQFSFQPQTTSNDAGSDSNPRASSQHFTRHSRQPSDSSQYENNQIHTRYPPLYDSQSLISRGGNDATEANYEPVSPTTCTSRDRPPQLSQQQQRISLLMHNSPSFNSLSPPMLQYDRYPKQVIYNFPHSNQESTANLLDETNYSNSNSNSNSSTNSSSFNYSNSSPPTNKDRYSGSYEYEYEFSPFGGYPASQFPLSIDEKEPDDYLHNPDPVLDSLYNEHRFMHDLKNMDRRAFGGLMGLIFMLVAAVLVFVLLPVLTFTTGGGQVVPQVYEVLTNYHYPMLSAIRQTLVDPDTPESALTNVGQDGRVWKLVFSDEFNAEGRTFYDGDDQFFTAPDFHYAATQDLEWYDPDAVTTRNGTLELQLDAFQNHGLFYRSGMVQSWNKMCFTQGKLEFSAKLPGYGHISGLWPGLWSMGNLGRPGYLASTEGIWPYTYDTCDAGITPNQSSPDGISYLPGQRLNSCTCPGESHPNPGVGRGAPEIDALEGEIHGVIGRVSQSLQVAPYDIWYMPDYDFIEIYNKSVTLMNTYTGGPFQQAVSGVTMLNHTWYEMGTGLAHNFQKFGYELINHDENGYITWFVGDEPTFTMRSQALHPNGNIGWRQLPKEPISIIMNLGISNSWAYIDWPSLVFPSKMRVDYVRVYQPEDAINMGCDPPDYPTADYIEQHLNIYHNMNLTNFEMGGYTFPKNRLTGC</sequence>
<comment type="subcellular location">
    <subcellularLocation>
        <location evidence="1">Membrane</location>
        <topology evidence="1">Single-pass type II membrane protein</topology>
    </subcellularLocation>
</comment>
<feature type="transmembrane region" description="Helical" evidence="10">
    <location>
        <begin position="322"/>
        <end position="346"/>
    </location>
</feature>
<evidence type="ECO:0000256" key="3">
    <source>
        <dbReference type="ARBA" id="ARBA00022692"/>
    </source>
</evidence>
<keyword evidence="8" id="KW-0961">Cell wall biogenesis/degradation</keyword>
<evidence type="ECO:0000256" key="7">
    <source>
        <dbReference type="ARBA" id="ARBA00023180"/>
    </source>
</evidence>
<dbReference type="EMBL" id="OZ022408">
    <property type="protein sequence ID" value="CAK9439182.1"/>
    <property type="molecule type" value="Genomic_DNA"/>
</dbReference>
<dbReference type="Proteomes" id="UP001497383">
    <property type="component" value="Chromosome 4"/>
</dbReference>
<feature type="region of interest" description="Disordered" evidence="9">
    <location>
        <begin position="142"/>
        <end position="179"/>
    </location>
</feature>
<name>A0ABP0ZSC7_9ASCO</name>
<feature type="compositionally biased region" description="Polar residues" evidence="9">
    <location>
        <begin position="91"/>
        <end position="114"/>
    </location>
</feature>
<dbReference type="InterPro" id="IPR000757">
    <property type="entry name" value="Beta-glucanase-like"/>
</dbReference>
<feature type="compositionally biased region" description="Low complexity" evidence="9">
    <location>
        <begin position="58"/>
        <end position="68"/>
    </location>
</feature>
<reference evidence="12 13" key="1">
    <citation type="submission" date="2024-03" db="EMBL/GenBank/DDBJ databases">
        <authorList>
            <person name="Brejova B."/>
        </authorList>
    </citation>
    <scope>NUCLEOTIDE SEQUENCE [LARGE SCALE GENOMIC DNA]</scope>
    <source>
        <strain evidence="12 13">CBS 14171</strain>
    </source>
</reference>
<gene>
    <name evidence="12" type="ORF">LODBEIA_P34060</name>
</gene>
<dbReference type="Pfam" id="PF03935">
    <property type="entry name" value="SKN1_KRE6_Sbg1"/>
    <property type="match status" value="1"/>
</dbReference>
<accession>A0ABP0ZSC7</accession>
<evidence type="ECO:0000256" key="9">
    <source>
        <dbReference type="SAM" id="MobiDB-lite"/>
    </source>
</evidence>
<comment type="similarity">
    <text evidence="2">Belongs to the SKN1/KRE6 family.</text>
</comment>
<dbReference type="InterPro" id="IPR005629">
    <property type="entry name" value="Skn1/Kre6/Sbg1"/>
</dbReference>
<keyword evidence="4" id="KW-0735">Signal-anchor</keyword>
<dbReference type="PANTHER" id="PTHR31361:SF1">
    <property type="entry name" value="BETA-GLUCAN SYNTHESIS-ASSOCIATED PROTEIN KRE6-RELATED"/>
    <property type="match status" value="1"/>
</dbReference>
<evidence type="ECO:0000313" key="12">
    <source>
        <dbReference type="EMBL" id="CAK9439182.1"/>
    </source>
</evidence>
<dbReference type="RefSeq" id="XP_066830344.1">
    <property type="nucleotide sequence ID" value="XM_066973513.1"/>
</dbReference>
<dbReference type="PROSITE" id="PS51762">
    <property type="entry name" value="GH16_2"/>
    <property type="match status" value="1"/>
</dbReference>
<dbReference type="CDD" id="cd02180">
    <property type="entry name" value="GH16_fungal_KRE6_glucanase"/>
    <property type="match status" value="1"/>
</dbReference>
<feature type="compositionally biased region" description="Basic and acidic residues" evidence="9">
    <location>
        <begin position="72"/>
        <end position="87"/>
    </location>
</feature>
<feature type="domain" description="GH16" evidence="11">
    <location>
        <begin position="349"/>
        <end position="735"/>
    </location>
</feature>
<feature type="compositionally biased region" description="Low complexity" evidence="9">
    <location>
        <begin position="230"/>
        <end position="261"/>
    </location>
</feature>
<evidence type="ECO:0000256" key="4">
    <source>
        <dbReference type="ARBA" id="ARBA00022968"/>
    </source>
</evidence>
<feature type="region of interest" description="Disordered" evidence="9">
    <location>
        <begin position="228"/>
        <end position="261"/>
    </location>
</feature>
<dbReference type="SUPFAM" id="SSF49899">
    <property type="entry name" value="Concanavalin A-like lectins/glucanases"/>
    <property type="match status" value="1"/>
</dbReference>
<protein>
    <recommendedName>
        <fullName evidence="11">GH16 domain-containing protein</fullName>
    </recommendedName>
</protein>
<keyword evidence="3 10" id="KW-0812">Transmembrane</keyword>
<keyword evidence="7" id="KW-0325">Glycoprotein</keyword>
<evidence type="ECO:0000256" key="5">
    <source>
        <dbReference type="ARBA" id="ARBA00022989"/>
    </source>
</evidence>
<dbReference type="Gene3D" id="2.60.120.200">
    <property type="match status" value="2"/>
</dbReference>
<feature type="compositionally biased region" description="Low complexity" evidence="9">
    <location>
        <begin position="31"/>
        <end position="49"/>
    </location>
</feature>
<dbReference type="PANTHER" id="PTHR31361">
    <property type="entry name" value="BETA-GLUCAN SYNTHESIS-ASSOCIATED PROTEIN KRE6-RELATED"/>
    <property type="match status" value="1"/>
</dbReference>
<evidence type="ECO:0000259" key="11">
    <source>
        <dbReference type="PROSITE" id="PS51762"/>
    </source>
</evidence>